<dbReference type="EMBL" id="ML210235">
    <property type="protein sequence ID" value="TFK22685.1"/>
    <property type="molecule type" value="Genomic_DNA"/>
</dbReference>
<protein>
    <recommendedName>
        <fullName evidence="3">F-box domain-containing protein</fullName>
    </recommendedName>
</protein>
<dbReference type="Proteomes" id="UP000307440">
    <property type="component" value="Unassembled WGS sequence"/>
</dbReference>
<dbReference type="STRING" id="230819.A0A5C3KR92"/>
<evidence type="ECO:0008006" key="3">
    <source>
        <dbReference type="Google" id="ProtNLM"/>
    </source>
</evidence>
<gene>
    <name evidence="1" type="ORF">FA15DRAFT_671303</name>
</gene>
<dbReference type="Gene3D" id="3.80.10.10">
    <property type="entry name" value="Ribonuclease Inhibitor"/>
    <property type="match status" value="1"/>
</dbReference>
<organism evidence="1 2">
    <name type="scientific">Coprinopsis marcescibilis</name>
    <name type="common">Agaric fungus</name>
    <name type="synonym">Psathyrella marcescibilis</name>
    <dbReference type="NCBI Taxonomy" id="230819"/>
    <lineage>
        <taxon>Eukaryota</taxon>
        <taxon>Fungi</taxon>
        <taxon>Dikarya</taxon>
        <taxon>Basidiomycota</taxon>
        <taxon>Agaricomycotina</taxon>
        <taxon>Agaricomycetes</taxon>
        <taxon>Agaricomycetidae</taxon>
        <taxon>Agaricales</taxon>
        <taxon>Agaricineae</taxon>
        <taxon>Psathyrellaceae</taxon>
        <taxon>Coprinopsis</taxon>
    </lineage>
</organism>
<evidence type="ECO:0000313" key="2">
    <source>
        <dbReference type="Proteomes" id="UP000307440"/>
    </source>
</evidence>
<dbReference type="OrthoDB" id="3266451at2759"/>
<dbReference type="InterPro" id="IPR032675">
    <property type="entry name" value="LRR_dom_sf"/>
</dbReference>
<proteinExistence type="predicted"/>
<sequence>MPKKQNPSEDPSEISTLPTELVRLIFSHSAQNSRDQYDHDLAQRSPQLPTEVVLSHVCSDWRFIALNLHKIWSSFTIYHVPSNPAPLARVNQLQVYLERSIPAPLDLKFHFEGASIADARNLEADVLQLAAEHAGRWKHIVINMIGVKTPLQLAPFVVLFRDLRAPQLEHFELFWTFPRRTTSSFNPGPRTPIATLLPRILLQGCPKLTYLGLSLSSSGLFLPPITTCHNLTALDLNQPDTGDTYLTLTWPAFKVVMSLPLIALSLAEGVISTWLEENIADFSNTAMPYLKHLRWHGYDRRTRTSSRSSSWATTSFLGHLNAPMLKTLSIRSLQNTWCSEEFMPNLASVETLYLANCYRPDPDLIPSLAKGTPNVTKITIQDESRHGMQDYVFQCLLGDWGERGGVGSLDTVWKKLKEIDVLIVGNSSGPLNTPQYLEFMEQQRNGRRQQTQLRFRFSKKIHDELRACDWSWREVYSAEYADKAGNDLNSLRSSCDFGYITDQDYHDFSIGNDWYLGAC</sequence>
<dbReference type="SUPFAM" id="SSF52058">
    <property type="entry name" value="L domain-like"/>
    <property type="match status" value="1"/>
</dbReference>
<accession>A0A5C3KR92</accession>
<reference evidence="1 2" key="1">
    <citation type="journal article" date="2019" name="Nat. Ecol. Evol.">
        <title>Megaphylogeny resolves global patterns of mushroom evolution.</title>
        <authorList>
            <person name="Varga T."/>
            <person name="Krizsan K."/>
            <person name="Foldi C."/>
            <person name="Dima B."/>
            <person name="Sanchez-Garcia M."/>
            <person name="Sanchez-Ramirez S."/>
            <person name="Szollosi G.J."/>
            <person name="Szarkandi J.G."/>
            <person name="Papp V."/>
            <person name="Albert L."/>
            <person name="Andreopoulos W."/>
            <person name="Angelini C."/>
            <person name="Antonin V."/>
            <person name="Barry K.W."/>
            <person name="Bougher N.L."/>
            <person name="Buchanan P."/>
            <person name="Buyck B."/>
            <person name="Bense V."/>
            <person name="Catcheside P."/>
            <person name="Chovatia M."/>
            <person name="Cooper J."/>
            <person name="Damon W."/>
            <person name="Desjardin D."/>
            <person name="Finy P."/>
            <person name="Geml J."/>
            <person name="Haridas S."/>
            <person name="Hughes K."/>
            <person name="Justo A."/>
            <person name="Karasinski D."/>
            <person name="Kautmanova I."/>
            <person name="Kiss B."/>
            <person name="Kocsube S."/>
            <person name="Kotiranta H."/>
            <person name="LaButti K.M."/>
            <person name="Lechner B.E."/>
            <person name="Liimatainen K."/>
            <person name="Lipzen A."/>
            <person name="Lukacs Z."/>
            <person name="Mihaltcheva S."/>
            <person name="Morgado L.N."/>
            <person name="Niskanen T."/>
            <person name="Noordeloos M.E."/>
            <person name="Ohm R.A."/>
            <person name="Ortiz-Santana B."/>
            <person name="Ovrebo C."/>
            <person name="Racz N."/>
            <person name="Riley R."/>
            <person name="Savchenko A."/>
            <person name="Shiryaev A."/>
            <person name="Soop K."/>
            <person name="Spirin V."/>
            <person name="Szebenyi C."/>
            <person name="Tomsovsky M."/>
            <person name="Tulloss R.E."/>
            <person name="Uehling J."/>
            <person name="Grigoriev I.V."/>
            <person name="Vagvolgyi C."/>
            <person name="Papp T."/>
            <person name="Martin F.M."/>
            <person name="Miettinen O."/>
            <person name="Hibbett D.S."/>
            <person name="Nagy L.G."/>
        </authorList>
    </citation>
    <scope>NUCLEOTIDE SEQUENCE [LARGE SCALE GENOMIC DNA]</scope>
    <source>
        <strain evidence="1 2">CBS 121175</strain>
    </source>
</reference>
<name>A0A5C3KR92_COPMA</name>
<keyword evidence="2" id="KW-1185">Reference proteome</keyword>
<dbReference type="AlphaFoldDB" id="A0A5C3KR92"/>
<evidence type="ECO:0000313" key="1">
    <source>
        <dbReference type="EMBL" id="TFK22685.1"/>
    </source>
</evidence>